<proteinExistence type="predicted"/>
<organism evidence="1 2">
    <name type="scientific">Solanum commersonii</name>
    <name type="common">Commerson's wild potato</name>
    <name type="synonym">Commerson's nightshade</name>
    <dbReference type="NCBI Taxonomy" id="4109"/>
    <lineage>
        <taxon>Eukaryota</taxon>
        <taxon>Viridiplantae</taxon>
        <taxon>Streptophyta</taxon>
        <taxon>Embryophyta</taxon>
        <taxon>Tracheophyta</taxon>
        <taxon>Spermatophyta</taxon>
        <taxon>Magnoliopsida</taxon>
        <taxon>eudicotyledons</taxon>
        <taxon>Gunneridae</taxon>
        <taxon>Pentapetalae</taxon>
        <taxon>asterids</taxon>
        <taxon>lamiids</taxon>
        <taxon>Solanales</taxon>
        <taxon>Solanaceae</taxon>
        <taxon>Solanoideae</taxon>
        <taxon>Solaneae</taxon>
        <taxon>Solanum</taxon>
    </lineage>
</organism>
<dbReference type="Proteomes" id="UP000824120">
    <property type="component" value="Chromosome 9"/>
</dbReference>
<comment type="caution">
    <text evidence="1">The sequence shown here is derived from an EMBL/GenBank/DDBJ whole genome shotgun (WGS) entry which is preliminary data.</text>
</comment>
<sequence>MSQKYDGGCLHTIYESSEKLFDWGKLMYLDCRRRFTRALTIVWYEECYNIKYKIVLRIRRNSEKYRTC</sequence>
<evidence type="ECO:0000313" key="2">
    <source>
        <dbReference type="Proteomes" id="UP000824120"/>
    </source>
</evidence>
<evidence type="ECO:0000313" key="1">
    <source>
        <dbReference type="EMBL" id="KAG5586404.1"/>
    </source>
</evidence>
<name>A0A9J5XGM5_SOLCO</name>
<gene>
    <name evidence="1" type="ORF">H5410_046838</name>
</gene>
<keyword evidence="2" id="KW-1185">Reference proteome</keyword>
<protein>
    <submittedName>
        <fullName evidence="1">Uncharacterized protein</fullName>
    </submittedName>
</protein>
<dbReference type="AlphaFoldDB" id="A0A9J5XGM5"/>
<reference evidence="1 2" key="1">
    <citation type="submission" date="2020-09" db="EMBL/GenBank/DDBJ databases">
        <title>De no assembly of potato wild relative species, Solanum commersonii.</title>
        <authorList>
            <person name="Cho K."/>
        </authorList>
    </citation>
    <scope>NUCLEOTIDE SEQUENCE [LARGE SCALE GENOMIC DNA]</scope>
    <source>
        <strain evidence="1">LZ3.2</strain>
        <tissue evidence="1">Leaf</tissue>
    </source>
</reference>
<dbReference type="EMBL" id="JACXVP010000009">
    <property type="protein sequence ID" value="KAG5586404.1"/>
    <property type="molecule type" value="Genomic_DNA"/>
</dbReference>
<accession>A0A9J5XGM5</accession>